<dbReference type="RefSeq" id="WP_012351256.1">
    <property type="nucleotide sequence ID" value="NC_010525.1"/>
</dbReference>
<gene>
    <name evidence="2" type="ordered locus">Tneu_1922</name>
</gene>
<dbReference type="GeneID" id="6164853"/>
<accession>B1YBN5</accession>
<keyword evidence="1" id="KW-1133">Transmembrane helix</keyword>
<name>B1YBN5_PYRNV</name>
<organism evidence="2 3">
    <name type="scientific">Pyrobaculum neutrophilum (strain DSM 2338 / JCM 9278 / NBRC 100436 / V24Sta)</name>
    <name type="common">Thermoproteus neutrophilus</name>
    <dbReference type="NCBI Taxonomy" id="444157"/>
    <lineage>
        <taxon>Archaea</taxon>
        <taxon>Thermoproteota</taxon>
        <taxon>Thermoprotei</taxon>
        <taxon>Thermoproteales</taxon>
        <taxon>Thermoproteaceae</taxon>
        <taxon>Pyrobaculum</taxon>
    </lineage>
</organism>
<keyword evidence="1" id="KW-0472">Membrane</keyword>
<dbReference type="eggNOG" id="arCOG06999">
    <property type="taxonomic scope" value="Archaea"/>
</dbReference>
<dbReference type="HOGENOM" id="CLU_1369574_0_0_2"/>
<evidence type="ECO:0000313" key="2">
    <source>
        <dbReference type="EMBL" id="ACB40837.1"/>
    </source>
</evidence>
<dbReference type="Proteomes" id="UP000001694">
    <property type="component" value="Chromosome"/>
</dbReference>
<keyword evidence="3" id="KW-1185">Reference proteome</keyword>
<evidence type="ECO:0000313" key="3">
    <source>
        <dbReference type="Proteomes" id="UP000001694"/>
    </source>
</evidence>
<feature type="transmembrane region" description="Helical" evidence="1">
    <location>
        <begin position="114"/>
        <end position="135"/>
    </location>
</feature>
<dbReference type="KEGG" id="tne:Tneu_1922"/>
<dbReference type="OrthoDB" id="386077at2157"/>
<proteinExistence type="predicted"/>
<reference evidence="2" key="1">
    <citation type="submission" date="2008-03" db="EMBL/GenBank/DDBJ databases">
        <title>Complete sequence of Thermoproteus neutrophilus V24Sta.</title>
        <authorList>
            <consortium name="US DOE Joint Genome Institute"/>
            <person name="Copeland A."/>
            <person name="Lucas S."/>
            <person name="Lapidus A."/>
            <person name="Glavina del Rio T."/>
            <person name="Dalin E."/>
            <person name="Tice H."/>
            <person name="Bruce D."/>
            <person name="Goodwin L."/>
            <person name="Pitluck S."/>
            <person name="Sims D."/>
            <person name="Brettin T."/>
            <person name="Detter J.C."/>
            <person name="Han C."/>
            <person name="Kuske C.R."/>
            <person name="Schmutz J."/>
            <person name="Larimer F."/>
            <person name="Land M."/>
            <person name="Hauser L."/>
            <person name="Kyrpides N."/>
            <person name="Mikhailova N."/>
            <person name="Biddle J.F."/>
            <person name="Zhang Z."/>
            <person name="Fitz-Gibbon S.T."/>
            <person name="Lowe T.M."/>
            <person name="Saltikov C."/>
            <person name="House C.H."/>
            <person name="Richardson P."/>
        </authorList>
    </citation>
    <scope>NUCLEOTIDE SEQUENCE [LARGE SCALE GENOMIC DNA]</scope>
    <source>
        <strain evidence="2">V24Sta</strain>
    </source>
</reference>
<dbReference type="AlphaFoldDB" id="B1YBN5"/>
<keyword evidence="1" id="KW-0812">Transmembrane</keyword>
<evidence type="ECO:0000256" key="1">
    <source>
        <dbReference type="SAM" id="Phobius"/>
    </source>
</evidence>
<protein>
    <submittedName>
        <fullName evidence="2">Uncharacterized protein</fullName>
    </submittedName>
</protein>
<dbReference type="EMBL" id="CP001014">
    <property type="protein sequence ID" value="ACB40837.1"/>
    <property type="molecule type" value="Genomic_DNA"/>
</dbReference>
<sequence length="199" mass="21147">MKRLVAALAISTAAVALLILQLLPWFVHHGEPAAFELLAFSNGSSTPAASPYSQQETSPVPHIIASASSNQTIIYDNASLYNLTAVALSNTSFLNGFGASYYGAFSVAPVPPPWAVALGGAGVVLYGYGLYLSLCRGPLCRWRRFKALRPLSAAAVATSLALLYASPLYLALSIPGAWGIAHYYRARRRLAAWLSSTLT</sequence>
<dbReference type="STRING" id="444157.Tneu_1922"/>